<accession>A0A4Z0C3R1</accession>
<name>A0A4Z0C3R1_9BURK</name>
<keyword evidence="1" id="KW-0732">Signal</keyword>
<gene>
    <name evidence="2" type="ORF">EZ313_00025</name>
</gene>
<evidence type="ECO:0000313" key="2">
    <source>
        <dbReference type="EMBL" id="TFZ05108.1"/>
    </source>
</evidence>
<proteinExistence type="predicted"/>
<evidence type="ECO:0000313" key="3">
    <source>
        <dbReference type="Proteomes" id="UP000298180"/>
    </source>
</evidence>
<dbReference type="OrthoDB" id="8911869at2"/>
<organism evidence="2 3">
    <name type="scientific">Ramlibacter henchirensis</name>
    <dbReference type="NCBI Taxonomy" id="204072"/>
    <lineage>
        <taxon>Bacteria</taxon>
        <taxon>Pseudomonadati</taxon>
        <taxon>Pseudomonadota</taxon>
        <taxon>Betaproteobacteria</taxon>
        <taxon>Burkholderiales</taxon>
        <taxon>Comamonadaceae</taxon>
        <taxon>Ramlibacter</taxon>
    </lineage>
</organism>
<reference evidence="2 3" key="1">
    <citation type="submission" date="2019-03" db="EMBL/GenBank/DDBJ databases">
        <title>Ramlibacter henchirensis DSM 14656, whole genome shotgun sequence.</title>
        <authorList>
            <person name="Zhang X."/>
            <person name="Feng G."/>
            <person name="Zhu H."/>
        </authorList>
    </citation>
    <scope>NUCLEOTIDE SEQUENCE [LARGE SCALE GENOMIC DNA]</scope>
    <source>
        <strain evidence="2 3">DSM 14656</strain>
    </source>
</reference>
<sequence length="168" mass="17862">MKRKHPMRSRKGLLSFAAASLLAMTAATAQVAGVGATGIDATGQYQSEVQACRDGRTQQDIDTCLREARNAEAERRKGTLRVQGADHHANAMARCEPFTNEEEKAACKARVLGFGNMTGSVAGGGVLREVETVVAPQGTTELTIQPKTSEPVVLVPVPIRPNAPQPQQ</sequence>
<dbReference type="Proteomes" id="UP000298180">
    <property type="component" value="Unassembled WGS sequence"/>
</dbReference>
<keyword evidence="3" id="KW-1185">Reference proteome</keyword>
<protein>
    <recommendedName>
        <fullName evidence="4">Secreted protein</fullName>
    </recommendedName>
</protein>
<comment type="caution">
    <text evidence="2">The sequence shown here is derived from an EMBL/GenBank/DDBJ whole genome shotgun (WGS) entry which is preliminary data.</text>
</comment>
<feature type="chain" id="PRO_5021217260" description="Secreted protein" evidence="1">
    <location>
        <begin position="30"/>
        <end position="168"/>
    </location>
</feature>
<evidence type="ECO:0008006" key="4">
    <source>
        <dbReference type="Google" id="ProtNLM"/>
    </source>
</evidence>
<dbReference type="RefSeq" id="WP_135261190.1">
    <property type="nucleotide sequence ID" value="NZ_SMLM01000001.1"/>
</dbReference>
<evidence type="ECO:0000256" key="1">
    <source>
        <dbReference type="SAM" id="SignalP"/>
    </source>
</evidence>
<dbReference type="EMBL" id="SMLM01000001">
    <property type="protein sequence ID" value="TFZ05108.1"/>
    <property type="molecule type" value="Genomic_DNA"/>
</dbReference>
<feature type="signal peptide" evidence="1">
    <location>
        <begin position="1"/>
        <end position="29"/>
    </location>
</feature>
<dbReference type="AlphaFoldDB" id="A0A4Z0C3R1"/>